<dbReference type="GO" id="GO:0016787">
    <property type="term" value="F:hydrolase activity"/>
    <property type="evidence" value="ECO:0007669"/>
    <property type="project" value="UniProtKB-KW"/>
</dbReference>
<dbReference type="Proteomes" id="UP000664218">
    <property type="component" value="Unassembled WGS sequence"/>
</dbReference>
<dbReference type="EMBL" id="JAFNJU010000003">
    <property type="protein sequence ID" value="MBO1264399.1"/>
    <property type="molecule type" value="Genomic_DNA"/>
</dbReference>
<dbReference type="InterPro" id="IPR012340">
    <property type="entry name" value="NA-bd_OB-fold"/>
</dbReference>
<feature type="domain" description="HD" evidence="2">
    <location>
        <begin position="165"/>
        <end position="285"/>
    </location>
</feature>
<dbReference type="Gene3D" id="1.10.3210.10">
    <property type="entry name" value="Hypothetical protein af1432"/>
    <property type="match status" value="1"/>
</dbReference>
<sequence length="319" mass="36564">MELASKKISDLVVGDRVDCFFIVKRVDLKTTNSNDKKYLDFIFGDKTGEISGKLWEVPAAMETMFKESDLVKARGTVTSFMNSNQFKIDRIRLSSEEDGVDPEDFVETAPLKNTFMLDEIRKFILSIRDEDIRRVVEAAVEEKVDKIMYYPAAKRNHHAIRSGLLYHVLTMLKLGQQIAGIYTTVNTDLLYAGIILHDLEKMNEMESSELGIVSEYTIEGNLLGHISLGVKNVDRICDRLGTPDEKRMLLEHMILSHHYEPEYGSPVKPMFLEAELLHHIDMIDARVFDFNLAVRDLEPGTLSESIFSLDRRRIYNPKL</sequence>
<reference evidence="3" key="1">
    <citation type="submission" date="2021-03" db="EMBL/GenBank/DDBJ databases">
        <title>Proteiniclasticum marinus sp. nov., isolated from tidal flat sediment.</title>
        <authorList>
            <person name="Namirimu T."/>
            <person name="Yang J.-A."/>
            <person name="Yang S.-H."/>
            <person name="Kim Y.-J."/>
            <person name="Kwon K.K."/>
        </authorList>
    </citation>
    <scope>NUCLEOTIDE SEQUENCE</scope>
    <source>
        <strain evidence="3">SCR006</strain>
    </source>
</reference>
<dbReference type="AlphaFoldDB" id="A0A939H586"/>
<evidence type="ECO:0000313" key="4">
    <source>
        <dbReference type="Proteomes" id="UP000664218"/>
    </source>
</evidence>
<dbReference type="PANTHER" id="PTHR37294:SF1">
    <property type="entry name" value="3'-5' EXORIBONUCLEASE YHAM"/>
    <property type="match status" value="1"/>
</dbReference>
<dbReference type="PANTHER" id="PTHR37294">
    <property type="entry name" value="3'-5' EXORIBONUCLEASE YHAM"/>
    <property type="match status" value="1"/>
</dbReference>
<gene>
    <name evidence="3" type="ORF">J3A84_05005</name>
</gene>
<dbReference type="InterPro" id="IPR006674">
    <property type="entry name" value="HD_domain"/>
</dbReference>
<dbReference type="SUPFAM" id="SSF109604">
    <property type="entry name" value="HD-domain/PDEase-like"/>
    <property type="match status" value="1"/>
</dbReference>
<organism evidence="3 4">
    <name type="scientific">Proteiniclasticum aestuarii</name>
    <dbReference type="NCBI Taxonomy" id="2817862"/>
    <lineage>
        <taxon>Bacteria</taxon>
        <taxon>Bacillati</taxon>
        <taxon>Bacillota</taxon>
        <taxon>Clostridia</taxon>
        <taxon>Eubacteriales</taxon>
        <taxon>Clostridiaceae</taxon>
        <taxon>Proteiniclasticum</taxon>
    </lineage>
</organism>
<name>A0A939H586_9CLOT</name>
<keyword evidence="1" id="KW-0378">Hydrolase</keyword>
<dbReference type="Pfam" id="PF01966">
    <property type="entry name" value="HD"/>
    <property type="match status" value="1"/>
</dbReference>
<dbReference type="CDD" id="cd04492">
    <property type="entry name" value="YhaM_OBF_like"/>
    <property type="match status" value="1"/>
</dbReference>
<dbReference type="InterPro" id="IPR050798">
    <property type="entry name" value="YhaM_exoribonuc/phosphodiest"/>
</dbReference>
<dbReference type="RefSeq" id="WP_207598913.1">
    <property type="nucleotide sequence ID" value="NZ_JAFNJU010000003.1"/>
</dbReference>
<evidence type="ECO:0000256" key="1">
    <source>
        <dbReference type="ARBA" id="ARBA00022801"/>
    </source>
</evidence>
<keyword evidence="4" id="KW-1185">Reference proteome</keyword>
<evidence type="ECO:0000313" key="3">
    <source>
        <dbReference type="EMBL" id="MBO1264399.1"/>
    </source>
</evidence>
<dbReference type="SUPFAM" id="SSF50249">
    <property type="entry name" value="Nucleic acid-binding proteins"/>
    <property type="match status" value="1"/>
</dbReference>
<protein>
    <submittedName>
        <fullName evidence="3">HD domain-containing protein</fullName>
    </submittedName>
</protein>
<comment type="caution">
    <text evidence="3">The sequence shown here is derived from an EMBL/GenBank/DDBJ whole genome shotgun (WGS) entry which is preliminary data.</text>
</comment>
<accession>A0A939H586</accession>
<dbReference type="Gene3D" id="2.40.50.140">
    <property type="entry name" value="Nucleic acid-binding proteins"/>
    <property type="match status" value="1"/>
</dbReference>
<dbReference type="GO" id="GO:0031125">
    <property type="term" value="P:rRNA 3'-end processing"/>
    <property type="evidence" value="ECO:0007669"/>
    <property type="project" value="TreeGrafter"/>
</dbReference>
<proteinExistence type="predicted"/>
<evidence type="ECO:0000259" key="2">
    <source>
        <dbReference type="Pfam" id="PF01966"/>
    </source>
</evidence>